<feature type="compositionally biased region" description="Polar residues" evidence="5">
    <location>
        <begin position="249"/>
        <end position="259"/>
    </location>
</feature>
<feature type="compositionally biased region" description="Polar residues" evidence="5">
    <location>
        <begin position="146"/>
        <end position="160"/>
    </location>
</feature>
<proteinExistence type="inferred from homology"/>
<feature type="compositionally biased region" description="Gly residues" evidence="5">
    <location>
        <begin position="81"/>
        <end position="90"/>
    </location>
</feature>
<feature type="compositionally biased region" description="Polar residues" evidence="5">
    <location>
        <begin position="706"/>
        <end position="721"/>
    </location>
</feature>
<protein>
    <recommendedName>
        <fullName evidence="6">MI domain-containing protein</fullName>
    </recommendedName>
</protein>
<organism evidence="7 8">
    <name type="scientific">Hibiscus sabdariffa</name>
    <name type="common">roselle</name>
    <dbReference type="NCBI Taxonomy" id="183260"/>
    <lineage>
        <taxon>Eukaryota</taxon>
        <taxon>Viridiplantae</taxon>
        <taxon>Streptophyta</taxon>
        <taxon>Embryophyta</taxon>
        <taxon>Tracheophyta</taxon>
        <taxon>Spermatophyta</taxon>
        <taxon>Magnoliopsida</taxon>
        <taxon>eudicotyledons</taxon>
        <taxon>Gunneridae</taxon>
        <taxon>Pentapetalae</taxon>
        <taxon>rosids</taxon>
        <taxon>malvids</taxon>
        <taxon>Malvales</taxon>
        <taxon>Malvaceae</taxon>
        <taxon>Malvoideae</taxon>
        <taxon>Hibiscus</taxon>
    </lineage>
</organism>
<keyword evidence="3" id="KW-0810">Translation regulation</keyword>
<reference evidence="7 8" key="1">
    <citation type="journal article" date="2024" name="G3 (Bethesda)">
        <title>Genome assembly of Hibiscus sabdariffa L. provides insights into metabolisms of medicinal natural products.</title>
        <authorList>
            <person name="Kim T."/>
        </authorList>
    </citation>
    <scope>NUCLEOTIDE SEQUENCE [LARGE SCALE GENOMIC DNA]</scope>
    <source>
        <strain evidence="7">TK-2024</strain>
        <tissue evidence="7">Old leaves</tissue>
    </source>
</reference>
<feature type="region of interest" description="Disordered" evidence="5">
    <location>
        <begin position="662"/>
        <end position="728"/>
    </location>
</feature>
<feature type="compositionally biased region" description="Polar residues" evidence="5">
    <location>
        <begin position="180"/>
        <end position="191"/>
    </location>
</feature>
<feature type="region of interest" description="Disordered" evidence="5">
    <location>
        <begin position="53"/>
        <end position="127"/>
    </location>
</feature>
<feature type="compositionally biased region" description="Polar residues" evidence="5">
    <location>
        <begin position="1532"/>
        <end position="1542"/>
    </location>
</feature>
<feature type="compositionally biased region" description="Low complexity" evidence="5">
    <location>
        <begin position="69"/>
        <end position="80"/>
    </location>
</feature>
<name>A0ABR1ZCB4_9ROSI</name>
<dbReference type="SMART" id="SM00544">
    <property type="entry name" value="MA3"/>
    <property type="match status" value="1"/>
</dbReference>
<dbReference type="Gene3D" id="1.25.40.180">
    <property type="match status" value="2"/>
</dbReference>
<feature type="compositionally biased region" description="Polar residues" evidence="5">
    <location>
        <begin position="671"/>
        <end position="692"/>
    </location>
</feature>
<dbReference type="SUPFAM" id="SSF48371">
    <property type="entry name" value="ARM repeat"/>
    <property type="match status" value="2"/>
</dbReference>
<dbReference type="EMBL" id="JBBPBN010001603">
    <property type="protein sequence ID" value="KAK8477898.1"/>
    <property type="molecule type" value="Genomic_DNA"/>
</dbReference>
<keyword evidence="2" id="KW-0396">Initiation factor</keyword>
<dbReference type="InterPro" id="IPR003891">
    <property type="entry name" value="Initiation_fac_eIF4g_MI"/>
</dbReference>
<dbReference type="PROSITE" id="PS51366">
    <property type="entry name" value="MI"/>
    <property type="match status" value="1"/>
</dbReference>
<keyword evidence="4" id="KW-0648">Protein biosynthesis</keyword>
<feature type="region of interest" description="Disordered" evidence="5">
    <location>
        <begin position="1479"/>
        <end position="1547"/>
    </location>
</feature>
<dbReference type="PANTHER" id="PTHR23253">
    <property type="entry name" value="EUKARYOTIC TRANSLATION INITIATION FACTOR 4 GAMMA"/>
    <property type="match status" value="1"/>
</dbReference>
<dbReference type="Pfam" id="PF02847">
    <property type="entry name" value="MA3"/>
    <property type="match status" value="1"/>
</dbReference>
<comment type="similarity">
    <text evidence="1">Belongs to the eukaryotic initiation factor 4G family.</text>
</comment>
<feature type="compositionally biased region" description="Low complexity" evidence="5">
    <location>
        <begin position="91"/>
        <end position="104"/>
    </location>
</feature>
<comment type="caution">
    <text evidence="7">The sequence shown here is derived from an EMBL/GenBank/DDBJ whole genome shotgun (WGS) entry which is preliminary data.</text>
</comment>
<feature type="domain" description="MI" evidence="6">
    <location>
        <begin position="1656"/>
        <end position="1780"/>
    </location>
</feature>
<evidence type="ECO:0000313" key="7">
    <source>
        <dbReference type="EMBL" id="KAK8477898.1"/>
    </source>
</evidence>
<evidence type="ECO:0000256" key="3">
    <source>
        <dbReference type="ARBA" id="ARBA00022845"/>
    </source>
</evidence>
<keyword evidence="8" id="KW-1185">Reference proteome</keyword>
<dbReference type="SMART" id="SM00543">
    <property type="entry name" value="MIF4G"/>
    <property type="match status" value="1"/>
</dbReference>
<accession>A0ABR1ZCB4</accession>
<feature type="compositionally biased region" description="Polar residues" evidence="5">
    <location>
        <begin position="108"/>
        <end position="127"/>
    </location>
</feature>
<feature type="compositionally biased region" description="Polar residues" evidence="5">
    <location>
        <begin position="751"/>
        <end position="760"/>
    </location>
</feature>
<feature type="compositionally biased region" description="Basic and acidic residues" evidence="5">
    <location>
        <begin position="761"/>
        <end position="771"/>
    </location>
</feature>
<feature type="region of interest" description="Disordered" evidence="5">
    <location>
        <begin position="604"/>
        <end position="623"/>
    </location>
</feature>
<evidence type="ECO:0000256" key="2">
    <source>
        <dbReference type="ARBA" id="ARBA00022540"/>
    </source>
</evidence>
<feature type="region of interest" description="Disordered" evidence="5">
    <location>
        <begin position="146"/>
        <end position="298"/>
    </location>
</feature>
<sequence length="1923" mass="209373">MEMVREPRNYDVLGRLTVPFFPLFRQHSFEFIEISEKESGKYEESRVGYMSFNQLRSDKSEQQYRRTGRSASSNQQRNSSGGYGKGGGGTAPSPSLSSSSGSSRSFKKSNNAQGGQSRVNSPVVNSTEPINASATRNIQNGALVQPQLQGASDTPVTSGTAKPVESPANQRSSRAVPKAPTSQSALLSSDSGIPATPTKGDAPQAFSLQFGSISPGFMNGMQVPARTSSAPPNLDEQKRDQACHASSFRPVSNLSTPVPKQQVPRKDSVVTDQSNSGEAHPVPKVKKDVQASSGPPVNKTQKPALLNMPMASMQMPFHHQPQVSMQFGGSIPHIRSQGVSATSVQMPMHMPLPMGNGPQVVQQPVFVPGLQPHPLPPQGMMHQGQGLSFSQPLGGQLAAQLGNLGMGIAPQYSQQQGGKFGVPRKTTPVKITHPETREELRLHNRTDAVLDGGSSGPRSHPNVPQSQPVPLFPPSHPVNYYSNSYNTNPMFYPPPTSLPLSSSQIAVAPNGQGPRSNFTVGQSHQNISYMNSAAAHGSLPVNKSVNLRLGTLESPSVELAHNGHSVASSAPSGVTQVTVKPVTVSVGEKVTDSSLSISLPPVEKVGSLKPSVSEGSSSQAQRDLETCQDISIQLQKHERESIASEALPAAAGVGAANLDEAVSSAPDATSEESIVASNDSRTDSLTYSNSIKDNQKKLAKKGHIQPPNQSISTSDLASQTAEHGISSDRARTALASSSAADVLLQSTQELSSINDTSTSTIEERSDSKREGLTSVASEVSGTGINVECLDMVQHAKVDCSSKLDEQLKPEINGIKDPLKSVELKSDQESALKATTASNDVPTSVTARSVLVEDVQVSTDNEGVTDSDVFTSKISDSTVPESSHVDITFGSNASSSAIHSNEITVTYSDASDRHSALITTPDLSDSISKYEGEGVPVPCSKDKSAPEFNSTKSTTRGRKKRKEILQRADAAGTTSDLYMAFKGPEEKKETVIPSASADSNCNGVNLNMVSHESPQVGSTKSEKIAKDKAELDDWEDAADAPKLGTSDNFEKDHEGLINNEEHGSGNISKKYSRDFLLKFAEQCTDLPQGFEIASDIAEALMVANANTSHLVDRDSYPSPGRRIDRQSSGSRLDRRASGMVDDDRWMKLPGRDARLDLAYGAAAASFQPVQGGNSGVLRHPRVPMSLPFVGGVFPGQMYPMGPQGWTPRSSVTDRWQRVPNYQQKGLISSPQTPLQMMHRAERKYEVGKVTDEEVLKQRQLKAILNKLTPQNFEKLFEQVKAVNIDNAVTLTGVISQIFDKALMEPTFCEMYANFCYHLAGELPDFSENNEKITFKRLLLNKCQEEFERGEREQEEANKLEEEGEAKQSEEEREKRINARRRMLGNIRLIGELYKKKMLTERIMHECIKKLLGEYENPDEEDVEALCKLMSTIGEMIDHPIAKVYMDAYFERMAKLSNNMKLSSRVRFMLKDAIDLRKNKWQQRRKVDGPKKIEEVHRDAAQERQAQTSRLARGPGISPGARRAPLDFGPRVSSPGSQMGSSRGSPIPHRGLGAHDVRMDDRQSFEARNLSVPLPQRPVGDDSITLGPQGGLARGMAFRGQPAMSSTPLADVSPISGEARRTAAGLNGFSSPVASPAQGQTSGFAQNIPQEKAWPEERLMEMSMTAIKEFYSARDEKEVSLCVKDLHSQSFHPTMIAIWVTDSFERKDMERDILAKLLVNLARSHDGVLSQVQLVKGFESVLRTLEDAVNDAPKAAEFLGRLFAKTIVENVITLSEIGRLIRDGGEEPGCLLETGIAADVLGSTLGAIKTEKGETFLNEILASSSLRLQDFRSPHPNNSKLLVSFSAATYFFLYIFEVIGFDLLSQELDLELREPRARHSKNKWLQSLASRFSVNMRRKGKMVPLVNMRRQNVVMMHLLVQVTCI</sequence>
<gene>
    <name evidence="7" type="ORF">V6N11_039769</name>
</gene>
<dbReference type="Proteomes" id="UP001396334">
    <property type="component" value="Unassembled WGS sequence"/>
</dbReference>
<evidence type="ECO:0000256" key="5">
    <source>
        <dbReference type="SAM" id="MobiDB-lite"/>
    </source>
</evidence>
<dbReference type="InterPro" id="IPR003890">
    <property type="entry name" value="MIF4G-like_typ-3"/>
</dbReference>
<feature type="region of interest" description="Disordered" evidence="5">
    <location>
        <begin position="1111"/>
        <end position="1135"/>
    </location>
</feature>
<feature type="region of interest" description="Disordered" evidence="5">
    <location>
        <begin position="933"/>
        <end position="960"/>
    </location>
</feature>
<feature type="region of interest" description="Disordered" evidence="5">
    <location>
        <begin position="751"/>
        <end position="774"/>
    </location>
</feature>
<evidence type="ECO:0000313" key="8">
    <source>
        <dbReference type="Proteomes" id="UP001396334"/>
    </source>
</evidence>
<dbReference type="PANTHER" id="PTHR23253:SF9">
    <property type="entry name" value="EUKARYOTIC TRANSLATION INITIATION FACTOR 4 GAMMA 2"/>
    <property type="match status" value="1"/>
</dbReference>
<feature type="compositionally biased region" description="Basic and acidic residues" evidence="5">
    <location>
        <begin position="1483"/>
        <end position="1500"/>
    </location>
</feature>
<feature type="region of interest" description="Disordered" evidence="5">
    <location>
        <begin position="1348"/>
        <end position="1373"/>
    </location>
</feature>
<evidence type="ECO:0000256" key="4">
    <source>
        <dbReference type="ARBA" id="ARBA00022917"/>
    </source>
</evidence>
<evidence type="ECO:0000256" key="1">
    <source>
        <dbReference type="ARBA" id="ARBA00005775"/>
    </source>
</evidence>
<dbReference type="Pfam" id="PF02854">
    <property type="entry name" value="MIF4G"/>
    <property type="match status" value="1"/>
</dbReference>
<evidence type="ECO:0000259" key="6">
    <source>
        <dbReference type="PROSITE" id="PS51366"/>
    </source>
</evidence>
<dbReference type="InterPro" id="IPR016024">
    <property type="entry name" value="ARM-type_fold"/>
</dbReference>